<comment type="caution">
    <text evidence="1">The sequence shown here is derived from an EMBL/GenBank/DDBJ whole genome shotgun (WGS) entry which is preliminary data.</text>
</comment>
<dbReference type="EMBL" id="SMLW01000649">
    <property type="protein sequence ID" value="MTI27965.1"/>
    <property type="molecule type" value="Genomic_DNA"/>
</dbReference>
<gene>
    <name evidence="1" type="ORF">E1163_23610</name>
</gene>
<protein>
    <submittedName>
        <fullName evidence="1">Uncharacterized protein</fullName>
    </submittedName>
</protein>
<keyword evidence="2" id="KW-1185">Reference proteome</keyword>
<dbReference type="RefSeq" id="WP_155175018.1">
    <property type="nucleotide sequence ID" value="NZ_BAAAFL010000068.1"/>
</dbReference>
<proteinExistence type="predicted"/>
<organism evidence="1 2">
    <name type="scientific">Fulvivirga kasyanovii</name>
    <dbReference type="NCBI Taxonomy" id="396812"/>
    <lineage>
        <taxon>Bacteria</taxon>
        <taxon>Pseudomonadati</taxon>
        <taxon>Bacteroidota</taxon>
        <taxon>Cytophagia</taxon>
        <taxon>Cytophagales</taxon>
        <taxon>Fulvivirgaceae</taxon>
        <taxon>Fulvivirga</taxon>
    </lineage>
</organism>
<evidence type="ECO:0000313" key="1">
    <source>
        <dbReference type="EMBL" id="MTI27965.1"/>
    </source>
</evidence>
<dbReference type="Proteomes" id="UP000798808">
    <property type="component" value="Unassembled WGS sequence"/>
</dbReference>
<evidence type="ECO:0000313" key="2">
    <source>
        <dbReference type="Proteomes" id="UP000798808"/>
    </source>
</evidence>
<reference evidence="1 2" key="1">
    <citation type="submission" date="2019-02" db="EMBL/GenBank/DDBJ databases">
        <authorList>
            <person name="Goldberg S.R."/>
            <person name="Haltli B.A."/>
            <person name="Correa H."/>
            <person name="Russell K.G."/>
        </authorList>
    </citation>
    <scope>NUCLEOTIDE SEQUENCE [LARGE SCALE GENOMIC DNA]</scope>
    <source>
        <strain evidence="1 2">JCM 16186</strain>
    </source>
</reference>
<name>A0ABW9RY83_9BACT</name>
<sequence>MSKKKAHGERNKTLSHELLEGKKYYDWVITTAFYSAIHFVEDKILPCEISSRICNNISEVKAAYKMNGRHSSRERLVFDHFPIGIAVKYKWLDDKSRYSRYTTFKVTPTEADKAQQYLLEIHEACYDK</sequence>
<accession>A0ABW9RY83</accession>